<evidence type="ECO:0000256" key="4">
    <source>
        <dbReference type="SAM" id="MobiDB-lite"/>
    </source>
</evidence>
<dbReference type="InterPro" id="IPR036179">
    <property type="entry name" value="Ig-like_dom_sf"/>
</dbReference>
<dbReference type="CDD" id="cd00096">
    <property type="entry name" value="Ig"/>
    <property type="match status" value="1"/>
</dbReference>
<dbReference type="Gene3D" id="2.60.40.10">
    <property type="entry name" value="Immunoglobulins"/>
    <property type="match status" value="2"/>
</dbReference>
<name>A0ABD1F067_HYPHA</name>
<keyword evidence="2" id="KW-0472">Membrane</keyword>
<evidence type="ECO:0000256" key="2">
    <source>
        <dbReference type="ARBA" id="ARBA00022989"/>
    </source>
</evidence>
<evidence type="ECO:0000256" key="3">
    <source>
        <dbReference type="ARBA" id="ARBA00023157"/>
    </source>
</evidence>
<protein>
    <recommendedName>
        <fullName evidence="5">Ig-like domain-containing protein</fullName>
    </recommendedName>
</protein>
<dbReference type="SUPFAM" id="SSF48726">
    <property type="entry name" value="Immunoglobulin"/>
    <property type="match status" value="2"/>
</dbReference>
<feature type="region of interest" description="Disordered" evidence="4">
    <location>
        <begin position="224"/>
        <end position="261"/>
    </location>
</feature>
<accession>A0ABD1F067</accession>
<evidence type="ECO:0000313" key="6">
    <source>
        <dbReference type="EMBL" id="KAL1506643.1"/>
    </source>
</evidence>
<keyword evidence="2" id="KW-1133">Transmembrane helix</keyword>
<dbReference type="Pfam" id="PF08205">
    <property type="entry name" value="C2-set_2"/>
    <property type="match status" value="1"/>
</dbReference>
<dbReference type="PANTHER" id="PTHR21261">
    <property type="entry name" value="BEAT PROTEIN"/>
    <property type="match status" value="1"/>
</dbReference>
<evidence type="ECO:0000313" key="7">
    <source>
        <dbReference type="Proteomes" id="UP001566132"/>
    </source>
</evidence>
<keyword evidence="7" id="KW-1185">Reference proteome</keyword>
<dbReference type="Pfam" id="PF07686">
    <property type="entry name" value="V-set"/>
    <property type="match status" value="1"/>
</dbReference>
<dbReference type="InterPro" id="IPR013162">
    <property type="entry name" value="CD80_C2-set"/>
</dbReference>
<gene>
    <name evidence="6" type="ORF">ABEB36_005968</name>
</gene>
<keyword evidence="3" id="KW-1015">Disulfide bond</keyword>
<dbReference type="PANTHER" id="PTHR21261:SF15">
    <property type="entry name" value="BEATEN PATH IIIA, ISOFORM D-RELATED"/>
    <property type="match status" value="1"/>
</dbReference>
<dbReference type="FunFam" id="2.60.40.10:FF:000437">
    <property type="entry name" value="Beat-IIIc, isoform A"/>
    <property type="match status" value="1"/>
</dbReference>
<comment type="caution">
    <text evidence="6">The sequence shown here is derived from an EMBL/GenBank/DDBJ whole genome shotgun (WGS) entry which is preliminary data.</text>
</comment>
<dbReference type="InterPro" id="IPR007110">
    <property type="entry name" value="Ig-like_dom"/>
</dbReference>
<organism evidence="6 7">
    <name type="scientific">Hypothenemus hampei</name>
    <name type="common">Coffee berry borer</name>
    <dbReference type="NCBI Taxonomy" id="57062"/>
    <lineage>
        <taxon>Eukaryota</taxon>
        <taxon>Metazoa</taxon>
        <taxon>Ecdysozoa</taxon>
        <taxon>Arthropoda</taxon>
        <taxon>Hexapoda</taxon>
        <taxon>Insecta</taxon>
        <taxon>Pterygota</taxon>
        <taxon>Neoptera</taxon>
        <taxon>Endopterygota</taxon>
        <taxon>Coleoptera</taxon>
        <taxon>Polyphaga</taxon>
        <taxon>Cucujiformia</taxon>
        <taxon>Curculionidae</taxon>
        <taxon>Scolytinae</taxon>
        <taxon>Hypothenemus</taxon>
    </lineage>
</organism>
<dbReference type="Proteomes" id="UP001566132">
    <property type="component" value="Unassembled WGS sequence"/>
</dbReference>
<dbReference type="AlphaFoldDB" id="A0ABD1F067"/>
<evidence type="ECO:0000259" key="5">
    <source>
        <dbReference type="PROSITE" id="PS50835"/>
    </source>
</evidence>
<keyword evidence="1" id="KW-0812">Transmembrane</keyword>
<evidence type="ECO:0000256" key="1">
    <source>
        <dbReference type="ARBA" id="ARBA00022692"/>
    </source>
</evidence>
<feature type="domain" description="Ig-like" evidence="5">
    <location>
        <begin position="124"/>
        <end position="227"/>
    </location>
</feature>
<dbReference type="EMBL" id="JBDJPC010000004">
    <property type="protein sequence ID" value="KAL1506643.1"/>
    <property type="molecule type" value="Genomic_DNA"/>
</dbReference>
<reference evidence="6 7" key="1">
    <citation type="submission" date="2024-05" db="EMBL/GenBank/DDBJ databases">
        <title>Genetic variation in Jamaican populations of the coffee berry borer (Hypothenemus hampei).</title>
        <authorList>
            <person name="Errbii M."/>
            <person name="Myrie A."/>
        </authorList>
    </citation>
    <scope>NUCLEOTIDE SEQUENCE [LARGE SCALE GENOMIC DNA]</scope>
    <source>
        <strain evidence="6">JA-Hopewell-2020-01-JO</strain>
        <tissue evidence="6">Whole body</tissue>
    </source>
</reference>
<dbReference type="PROSITE" id="PS50835">
    <property type="entry name" value="IG_LIKE"/>
    <property type="match status" value="2"/>
</dbReference>
<feature type="domain" description="Ig-like" evidence="5">
    <location>
        <begin position="6"/>
        <end position="113"/>
    </location>
</feature>
<dbReference type="InterPro" id="IPR013106">
    <property type="entry name" value="Ig_V-set"/>
</dbReference>
<dbReference type="InterPro" id="IPR013783">
    <property type="entry name" value="Ig-like_fold"/>
</dbReference>
<sequence length="285" mass="31870">MIIDYPYRVISLELEKLLIPSHAVRNTSVTLECHYKLEDETLYSVKWYKDGNEFYRFVPRNQPPAQSFNLPGVTVDLHNSTEYSVVLTSVQLSTSGHYRCEVSGEAPFFETVADHAYMMVVALPKVGPEITGGQPRYHVGDTVNVTCTTRESKPAAQLKWMINGEPSDPKYIRGPFKQYVGREGLESTSLILEFIAKPKHFKRGNMKLKCLATIATVYTTNNEKSYEGERPQKGMVMESRGTVSSSPGSRADRVHTTGSGGSSLATRHIIGKLLIILLLYLEGFI</sequence>
<proteinExistence type="predicted"/>